<feature type="transmembrane region" description="Helical" evidence="1">
    <location>
        <begin position="63"/>
        <end position="85"/>
    </location>
</feature>
<reference evidence="2" key="2">
    <citation type="submission" date="2023-06" db="EMBL/GenBank/DDBJ databases">
        <authorList>
            <person name="Swenson N.G."/>
            <person name="Wegrzyn J.L."/>
            <person name="Mcevoy S.L."/>
        </authorList>
    </citation>
    <scope>NUCLEOTIDE SEQUENCE</scope>
    <source>
        <strain evidence="2">NS2018</strain>
        <tissue evidence="2">Leaf</tissue>
    </source>
</reference>
<accession>A0AA39VV72</accession>
<dbReference type="AlphaFoldDB" id="A0AA39VV72"/>
<keyword evidence="1" id="KW-0472">Membrane</keyword>
<dbReference type="EMBL" id="JAUESC010000003">
    <property type="protein sequence ID" value="KAK0600084.1"/>
    <property type="molecule type" value="Genomic_DNA"/>
</dbReference>
<evidence type="ECO:0000256" key="1">
    <source>
        <dbReference type="SAM" id="Phobius"/>
    </source>
</evidence>
<evidence type="ECO:0000313" key="2">
    <source>
        <dbReference type="EMBL" id="KAK0600084.1"/>
    </source>
</evidence>
<protein>
    <submittedName>
        <fullName evidence="2">Uncharacterized protein</fullName>
    </submittedName>
</protein>
<keyword evidence="1" id="KW-0812">Transmembrane</keyword>
<keyword evidence="3" id="KW-1185">Reference proteome</keyword>
<proteinExistence type="predicted"/>
<organism evidence="2 3">
    <name type="scientific">Acer saccharum</name>
    <name type="common">Sugar maple</name>
    <dbReference type="NCBI Taxonomy" id="4024"/>
    <lineage>
        <taxon>Eukaryota</taxon>
        <taxon>Viridiplantae</taxon>
        <taxon>Streptophyta</taxon>
        <taxon>Embryophyta</taxon>
        <taxon>Tracheophyta</taxon>
        <taxon>Spermatophyta</taxon>
        <taxon>Magnoliopsida</taxon>
        <taxon>eudicotyledons</taxon>
        <taxon>Gunneridae</taxon>
        <taxon>Pentapetalae</taxon>
        <taxon>rosids</taxon>
        <taxon>malvids</taxon>
        <taxon>Sapindales</taxon>
        <taxon>Sapindaceae</taxon>
        <taxon>Hippocastanoideae</taxon>
        <taxon>Acereae</taxon>
        <taxon>Acer</taxon>
    </lineage>
</organism>
<comment type="caution">
    <text evidence="2">The sequence shown here is derived from an EMBL/GenBank/DDBJ whole genome shotgun (WGS) entry which is preliminary data.</text>
</comment>
<gene>
    <name evidence="2" type="ORF">LWI29_011480</name>
</gene>
<dbReference type="Proteomes" id="UP001168877">
    <property type="component" value="Unassembled WGS sequence"/>
</dbReference>
<evidence type="ECO:0000313" key="3">
    <source>
        <dbReference type="Proteomes" id="UP001168877"/>
    </source>
</evidence>
<keyword evidence="1" id="KW-1133">Transmembrane helix</keyword>
<name>A0AA39VV72_ACESA</name>
<reference evidence="2" key="1">
    <citation type="journal article" date="2022" name="Plant J.">
        <title>Strategies of tolerance reflected in two North American maple genomes.</title>
        <authorList>
            <person name="McEvoy S.L."/>
            <person name="Sezen U.U."/>
            <person name="Trouern-Trend A."/>
            <person name="McMahon S.M."/>
            <person name="Schaberg P.G."/>
            <person name="Yang J."/>
            <person name="Wegrzyn J.L."/>
            <person name="Swenson N.G."/>
        </authorList>
    </citation>
    <scope>NUCLEOTIDE SEQUENCE</scope>
    <source>
        <strain evidence="2">NS2018</strain>
    </source>
</reference>
<sequence>MVGNGGCGKKIWVRLHHGGRTTGENCSRNEVGNAPFPAAALKSREGWLENYIKEKTSSTTYPLYSLVVAIFIYTLTAMFNLYGFGQVVPTKGGSWMEMVHSQQVNAEISKD</sequence>